<keyword evidence="10" id="KW-1185">Reference proteome</keyword>
<dbReference type="PANTHER" id="PTHR48020:SF12">
    <property type="entry name" value="PROTON MYO-INOSITOL COTRANSPORTER"/>
    <property type="match status" value="1"/>
</dbReference>
<dbReference type="PROSITE" id="PS00217">
    <property type="entry name" value="SUGAR_TRANSPORT_2"/>
    <property type="match status" value="1"/>
</dbReference>
<proteinExistence type="inferred from homology"/>
<evidence type="ECO:0000259" key="8">
    <source>
        <dbReference type="PROSITE" id="PS50850"/>
    </source>
</evidence>
<dbReference type="EMBL" id="JAERRJ010000014">
    <property type="protein sequence ID" value="MBL1079052.1"/>
    <property type="molecule type" value="Genomic_DNA"/>
</dbReference>
<keyword evidence="5 7" id="KW-1133">Transmembrane helix</keyword>
<accession>A0ABS1MEL2</accession>
<name>A0ABS1MEL2_9NOCA</name>
<gene>
    <name evidence="9" type="ORF">JK358_32080</name>
</gene>
<feature type="transmembrane region" description="Helical" evidence="7">
    <location>
        <begin position="162"/>
        <end position="183"/>
    </location>
</feature>
<dbReference type="PROSITE" id="PS50850">
    <property type="entry name" value="MFS"/>
    <property type="match status" value="1"/>
</dbReference>
<protein>
    <submittedName>
        <fullName evidence="9">MFS transporter</fullName>
    </submittedName>
</protein>
<dbReference type="SUPFAM" id="SSF103473">
    <property type="entry name" value="MFS general substrate transporter"/>
    <property type="match status" value="1"/>
</dbReference>
<feature type="transmembrane region" description="Helical" evidence="7">
    <location>
        <begin position="127"/>
        <end position="150"/>
    </location>
</feature>
<comment type="caution">
    <text evidence="9">The sequence shown here is derived from an EMBL/GenBank/DDBJ whole genome shotgun (WGS) entry which is preliminary data.</text>
</comment>
<dbReference type="PANTHER" id="PTHR48020">
    <property type="entry name" value="PROTON MYO-INOSITOL COTRANSPORTER"/>
    <property type="match status" value="1"/>
</dbReference>
<dbReference type="Gene3D" id="1.20.1250.20">
    <property type="entry name" value="MFS general substrate transporter like domains"/>
    <property type="match status" value="1"/>
</dbReference>
<organism evidence="9 10">
    <name type="scientific">Nocardia acididurans</name>
    <dbReference type="NCBI Taxonomy" id="2802282"/>
    <lineage>
        <taxon>Bacteria</taxon>
        <taxon>Bacillati</taxon>
        <taxon>Actinomycetota</taxon>
        <taxon>Actinomycetes</taxon>
        <taxon>Mycobacteriales</taxon>
        <taxon>Nocardiaceae</taxon>
        <taxon>Nocardia</taxon>
    </lineage>
</organism>
<evidence type="ECO:0000256" key="3">
    <source>
        <dbReference type="ARBA" id="ARBA00022448"/>
    </source>
</evidence>
<evidence type="ECO:0000256" key="5">
    <source>
        <dbReference type="ARBA" id="ARBA00022989"/>
    </source>
</evidence>
<feature type="transmembrane region" description="Helical" evidence="7">
    <location>
        <begin position="104"/>
        <end position="121"/>
    </location>
</feature>
<keyword evidence="4 7" id="KW-0812">Transmembrane</keyword>
<feature type="transmembrane region" description="Helical" evidence="7">
    <location>
        <begin position="75"/>
        <end position="92"/>
    </location>
</feature>
<keyword evidence="3" id="KW-0813">Transport</keyword>
<keyword evidence="6 7" id="KW-0472">Membrane</keyword>
<dbReference type="Pfam" id="PF00083">
    <property type="entry name" value="Sugar_tr"/>
    <property type="match status" value="1"/>
</dbReference>
<dbReference type="RefSeq" id="WP_201954934.1">
    <property type="nucleotide sequence ID" value="NZ_JAERRJ010000014.1"/>
</dbReference>
<feature type="transmembrane region" description="Helical" evidence="7">
    <location>
        <begin position="294"/>
        <end position="316"/>
    </location>
</feature>
<dbReference type="InterPro" id="IPR005829">
    <property type="entry name" value="Sugar_transporter_CS"/>
</dbReference>
<evidence type="ECO:0000256" key="2">
    <source>
        <dbReference type="ARBA" id="ARBA00010992"/>
    </source>
</evidence>
<feature type="transmembrane region" description="Helical" evidence="7">
    <location>
        <begin position="270"/>
        <end position="288"/>
    </location>
</feature>
<evidence type="ECO:0000256" key="4">
    <source>
        <dbReference type="ARBA" id="ARBA00022692"/>
    </source>
</evidence>
<feature type="transmembrane region" description="Helical" evidence="7">
    <location>
        <begin position="189"/>
        <end position="211"/>
    </location>
</feature>
<reference evidence="9 10" key="1">
    <citation type="submission" date="2021-01" db="EMBL/GenBank/DDBJ databases">
        <title>WGS of actinomycetes isolated from Thailand.</title>
        <authorList>
            <person name="Thawai C."/>
        </authorList>
    </citation>
    <scope>NUCLEOTIDE SEQUENCE [LARGE SCALE GENOMIC DNA]</scope>
    <source>
        <strain evidence="9 10">LPG 2</strain>
    </source>
</reference>
<dbReference type="InterPro" id="IPR050814">
    <property type="entry name" value="Myo-inositol_Transporter"/>
</dbReference>
<feature type="domain" description="Major facilitator superfamily (MFS) profile" evidence="8">
    <location>
        <begin position="38"/>
        <end position="331"/>
    </location>
</feature>
<evidence type="ECO:0000313" key="9">
    <source>
        <dbReference type="EMBL" id="MBL1079052.1"/>
    </source>
</evidence>
<feature type="transmembrane region" description="Helical" evidence="7">
    <location>
        <begin position="35"/>
        <end position="63"/>
    </location>
</feature>
<dbReference type="InterPro" id="IPR020846">
    <property type="entry name" value="MFS_dom"/>
</dbReference>
<dbReference type="InterPro" id="IPR036259">
    <property type="entry name" value="MFS_trans_sf"/>
</dbReference>
<evidence type="ECO:0000256" key="7">
    <source>
        <dbReference type="SAM" id="Phobius"/>
    </source>
</evidence>
<comment type="subcellular location">
    <subcellularLocation>
        <location evidence="1">Cell membrane</location>
        <topology evidence="1">Multi-pass membrane protein</topology>
    </subcellularLocation>
</comment>
<evidence type="ECO:0000313" key="10">
    <source>
        <dbReference type="Proteomes" id="UP000602198"/>
    </source>
</evidence>
<sequence>MTATVHRTSRAHRPVPVRRVVTNGVVTDEPPSRRIWLWAGIAALASFLFGYFSAVAAVAQLFITDELRLGTIEQVAVVAVLPVGAVVGALGGGRLGDRVGPRRALLPAAALFLVGGLLAAVTPDLGILLAALLIQGLGAGLGAVTVPRYLSEIAPAERRRELLVLGQVMFLTGLVSAYVAHLLCAPDSAWRWMFGLGLAPGLLLLAGLAVVPESPVWLEGRGRLRAARRVLAREFGDSTADIHLFRLQQARRGVPQSIAPQRISAGTTRALLTVGVMLAVAGVLFTLHSPEACLITLGSLTGLVFAQYWMFGAGLIRERAKVRQVFRRYPR</sequence>
<dbReference type="Proteomes" id="UP000602198">
    <property type="component" value="Unassembled WGS sequence"/>
</dbReference>
<evidence type="ECO:0000256" key="1">
    <source>
        <dbReference type="ARBA" id="ARBA00004651"/>
    </source>
</evidence>
<evidence type="ECO:0000256" key="6">
    <source>
        <dbReference type="ARBA" id="ARBA00023136"/>
    </source>
</evidence>
<dbReference type="InterPro" id="IPR005828">
    <property type="entry name" value="MFS_sugar_transport-like"/>
</dbReference>
<comment type="similarity">
    <text evidence="2">Belongs to the major facilitator superfamily. Sugar transporter (TC 2.A.1.1) family.</text>
</comment>